<evidence type="ECO:0000256" key="2">
    <source>
        <dbReference type="ARBA" id="ARBA00023157"/>
    </source>
</evidence>
<dbReference type="PRINTS" id="PR01273">
    <property type="entry name" value="INVTBRTCOLOR"/>
</dbReference>
<feature type="chain" id="PRO_5040556875" description="Lipocalin/cytosolic fatty-acid binding domain-containing protein" evidence="3">
    <location>
        <begin position="19"/>
        <end position="179"/>
    </location>
</feature>
<keyword evidence="6" id="KW-1185">Reference proteome</keyword>
<dbReference type="AlphaFoldDB" id="A0A9P0G7B1"/>
<evidence type="ECO:0000256" key="1">
    <source>
        <dbReference type="ARBA" id="ARBA00006889"/>
    </source>
</evidence>
<name>A0A9P0G7B1_9CUCU</name>
<dbReference type="PANTHER" id="PTHR10612:SF34">
    <property type="entry name" value="APOLIPOPROTEIN D"/>
    <property type="match status" value="1"/>
</dbReference>
<evidence type="ECO:0000313" key="5">
    <source>
        <dbReference type="EMBL" id="CAH1099412.1"/>
    </source>
</evidence>
<sequence length="179" mass="20465">MMIYLLLIAAVGITSSQGTCPDLEVVQNFNVTAYLGRWYEHAKYPTLQEEGGRCVLTDYSIKDGAIRLRNEMIFLDLFPVHLDGTLNFTSTNGEAKLMVTPDILKIRHVPYWVLSTDYTSYSVMWYCREILGFTSGKPWILTRERNPPNSVLEIAYQVLKDNNISLEKLEKTDQANCTN</sequence>
<protein>
    <recommendedName>
        <fullName evidence="4">Lipocalin/cytosolic fatty-acid binding domain-containing protein</fullName>
    </recommendedName>
</protein>
<dbReference type="InterPro" id="IPR003057">
    <property type="entry name" value="Invtbrt_color"/>
</dbReference>
<proteinExistence type="inferred from homology"/>
<evidence type="ECO:0000256" key="3">
    <source>
        <dbReference type="PIRNR" id="PIRNR036893"/>
    </source>
</evidence>
<dbReference type="EMBL" id="OV651813">
    <property type="protein sequence ID" value="CAH1099412.1"/>
    <property type="molecule type" value="Genomic_DNA"/>
</dbReference>
<dbReference type="GO" id="GO:0000302">
    <property type="term" value="P:response to reactive oxygen species"/>
    <property type="evidence" value="ECO:0007669"/>
    <property type="project" value="TreeGrafter"/>
</dbReference>
<dbReference type="Pfam" id="PF00061">
    <property type="entry name" value="Lipocalin"/>
    <property type="match status" value="1"/>
</dbReference>
<feature type="signal peptide" evidence="3">
    <location>
        <begin position="1"/>
        <end position="18"/>
    </location>
</feature>
<comment type="similarity">
    <text evidence="1 3">Belongs to the calycin superfamily. Lipocalin family.</text>
</comment>
<evidence type="ECO:0000259" key="4">
    <source>
        <dbReference type="Pfam" id="PF00061"/>
    </source>
</evidence>
<evidence type="ECO:0000313" key="6">
    <source>
        <dbReference type="Proteomes" id="UP001153636"/>
    </source>
</evidence>
<dbReference type="GO" id="GO:0006629">
    <property type="term" value="P:lipid metabolic process"/>
    <property type="evidence" value="ECO:0007669"/>
    <property type="project" value="TreeGrafter"/>
</dbReference>
<reference evidence="5" key="1">
    <citation type="submission" date="2022-01" db="EMBL/GenBank/DDBJ databases">
        <authorList>
            <person name="King R."/>
        </authorList>
    </citation>
    <scope>NUCLEOTIDE SEQUENCE</scope>
</reference>
<dbReference type="OrthoDB" id="565904at2759"/>
<dbReference type="InterPro" id="IPR012674">
    <property type="entry name" value="Calycin"/>
</dbReference>
<dbReference type="PIRSF" id="PIRSF036893">
    <property type="entry name" value="Lipocalin_ApoD"/>
    <property type="match status" value="1"/>
</dbReference>
<dbReference type="GO" id="GO:0005737">
    <property type="term" value="C:cytoplasm"/>
    <property type="evidence" value="ECO:0007669"/>
    <property type="project" value="TreeGrafter"/>
</dbReference>
<dbReference type="Proteomes" id="UP001153636">
    <property type="component" value="Chromosome 1"/>
</dbReference>
<gene>
    <name evidence="5" type="ORF">PSYICH_LOCUS929</name>
</gene>
<feature type="domain" description="Lipocalin/cytosolic fatty-acid binding" evidence="4">
    <location>
        <begin position="36"/>
        <end position="175"/>
    </location>
</feature>
<keyword evidence="2" id="KW-1015">Disulfide bond</keyword>
<dbReference type="InterPro" id="IPR022271">
    <property type="entry name" value="Lipocalin_ApoD"/>
</dbReference>
<dbReference type="Gene3D" id="2.40.128.20">
    <property type="match status" value="1"/>
</dbReference>
<accession>A0A9P0G7B1</accession>
<dbReference type="PANTHER" id="PTHR10612">
    <property type="entry name" value="APOLIPOPROTEIN D"/>
    <property type="match status" value="1"/>
</dbReference>
<dbReference type="InterPro" id="IPR000566">
    <property type="entry name" value="Lipocln_cytosolic_FA-bd_dom"/>
</dbReference>
<keyword evidence="3" id="KW-0732">Signal</keyword>
<organism evidence="5 6">
    <name type="scientific">Psylliodes chrysocephalus</name>
    <dbReference type="NCBI Taxonomy" id="3402493"/>
    <lineage>
        <taxon>Eukaryota</taxon>
        <taxon>Metazoa</taxon>
        <taxon>Ecdysozoa</taxon>
        <taxon>Arthropoda</taxon>
        <taxon>Hexapoda</taxon>
        <taxon>Insecta</taxon>
        <taxon>Pterygota</taxon>
        <taxon>Neoptera</taxon>
        <taxon>Endopterygota</taxon>
        <taxon>Coleoptera</taxon>
        <taxon>Polyphaga</taxon>
        <taxon>Cucujiformia</taxon>
        <taxon>Chrysomeloidea</taxon>
        <taxon>Chrysomelidae</taxon>
        <taxon>Galerucinae</taxon>
        <taxon>Alticini</taxon>
        <taxon>Psylliodes</taxon>
    </lineage>
</organism>
<dbReference type="GO" id="GO:0031409">
    <property type="term" value="F:pigment binding"/>
    <property type="evidence" value="ECO:0007669"/>
    <property type="project" value="InterPro"/>
</dbReference>
<dbReference type="SUPFAM" id="SSF50814">
    <property type="entry name" value="Lipocalins"/>
    <property type="match status" value="1"/>
</dbReference>